<dbReference type="PANTHER" id="PTHR10900:SF77">
    <property type="entry name" value="FI19380P1"/>
    <property type="match status" value="1"/>
</dbReference>
<feature type="signal peptide" evidence="2">
    <location>
        <begin position="1"/>
        <end position="26"/>
    </location>
</feature>
<sequence>MKSRTALLASGLAALALAPVSPFAQASAAVTTPTPPPDVATPAPTDEMGPTEEPTDGMTPPPEESPEETPPESPTDETATPTESPTGPAAAPFGPGCANLPTSGPGSVENMSGQPVGTAIEESPQLSMLAKAIQAAGLTDRLNSEQDITVFAPTDEAFKNISQEDLSKLMADKGQLTRVLENHVVTGKIDKDSLTAGPLDTLGGDQLTVTGSGEDFTVNGDAKISCGGITTQNATLYLVDKVLMP</sequence>
<dbReference type="GO" id="GO:0031012">
    <property type="term" value="C:extracellular matrix"/>
    <property type="evidence" value="ECO:0007669"/>
    <property type="project" value="TreeGrafter"/>
</dbReference>
<evidence type="ECO:0000256" key="1">
    <source>
        <dbReference type="SAM" id="MobiDB-lite"/>
    </source>
</evidence>
<gene>
    <name evidence="4" type="ORF">HNP84_001038</name>
</gene>
<organism evidence="4 5">
    <name type="scientific">Thermocatellispora tengchongensis</name>
    <dbReference type="NCBI Taxonomy" id="1073253"/>
    <lineage>
        <taxon>Bacteria</taxon>
        <taxon>Bacillati</taxon>
        <taxon>Actinomycetota</taxon>
        <taxon>Actinomycetes</taxon>
        <taxon>Streptosporangiales</taxon>
        <taxon>Streptosporangiaceae</taxon>
        <taxon>Thermocatellispora</taxon>
    </lineage>
</organism>
<keyword evidence="2" id="KW-0732">Signal</keyword>
<dbReference type="RefSeq" id="WP_312923807.1">
    <property type="nucleotide sequence ID" value="NZ_BAABIX010000023.1"/>
</dbReference>
<feature type="compositionally biased region" description="Polar residues" evidence="1">
    <location>
        <begin position="100"/>
        <end position="115"/>
    </location>
</feature>
<dbReference type="GO" id="GO:0005615">
    <property type="term" value="C:extracellular space"/>
    <property type="evidence" value="ECO:0007669"/>
    <property type="project" value="TreeGrafter"/>
</dbReference>
<evidence type="ECO:0000259" key="3">
    <source>
        <dbReference type="PROSITE" id="PS50213"/>
    </source>
</evidence>
<proteinExistence type="predicted"/>
<evidence type="ECO:0000256" key="2">
    <source>
        <dbReference type="SAM" id="SignalP"/>
    </source>
</evidence>
<evidence type="ECO:0000313" key="4">
    <source>
        <dbReference type="EMBL" id="MBB5131332.1"/>
    </source>
</evidence>
<dbReference type="PROSITE" id="PS50213">
    <property type="entry name" value="FAS1"/>
    <property type="match status" value="1"/>
</dbReference>
<name>A0A840NVT3_9ACTN</name>
<dbReference type="AlphaFoldDB" id="A0A840NVT3"/>
<feature type="chain" id="PRO_5032761874" evidence="2">
    <location>
        <begin position="27"/>
        <end position="245"/>
    </location>
</feature>
<feature type="region of interest" description="Disordered" evidence="1">
    <location>
        <begin position="24"/>
        <end position="115"/>
    </location>
</feature>
<dbReference type="InterPro" id="IPR050904">
    <property type="entry name" value="Adhesion/Biosynth-related"/>
</dbReference>
<dbReference type="SUPFAM" id="SSF82153">
    <property type="entry name" value="FAS1 domain"/>
    <property type="match status" value="1"/>
</dbReference>
<protein>
    <submittedName>
        <fullName evidence="4">Putative surface protein with fasciclin (FAS1) repeats</fullName>
    </submittedName>
</protein>
<dbReference type="InterPro" id="IPR000782">
    <property type="entry name" value="FAS1_domain"/>
</dbReference>
<feature type="compositionally biased region" description="Low complexity" evidence="1">
    <location>
        <begin position="76"/>
        <end position="96"/>
    </location>
</feature>
<feature type="domain" description="FAS1" evidence="3">
    <location>
        <begin position="113"/>
        <end position="243"/>
    </location>
</feature>
<dbReference type="Proteomes" id="UP000578449">
    <property type="component" value="Unassembled WGS sequence"/>
</dbReference>
<dbReference type="InterPro" id="IPR036378">
    <property type="entry name" value="FAS1_dom_sf"/>
</dbReference>
<dbReference type="GO" id="GO:0030198">
    <property type="term" value="P:extracellular matrix organization"/>
    <property type="evidence" value="ECO:0007669"/>
    <property type="project" value="TreeGrafter"/>
</dbReference>
<dbReference type="GO" id="GO:0007155">
    <property type="term" value="P:cell adhesion"/>
    <property type="evidence" value="ECO:0007669"/>
    <property type="project" value="TreeGrafter"/>
</dbReference>
<dbReference type="FunFam" id="2.30.180.10:FF:000032">
    <property type="entry name" value="Fasciclin domain-containing protein, putative"/>
    <property type="match status" value="1"/>
</dbReference>
<dbReference type="GO" id="GO:0050839">
    <property type="term" value="F:cell adhesion molecule binding"/>
    <property type="evidence" value="ECO:0007669"/>
    <property type="project" value="TreeGrafter"/>
</dbReference>
<dbReference type="SMART" id="SM00554">
    <property type="entry name" value="FAS1"/>
    <property type="match status" value="1"/>
</dbReference>
<dbReference type="Pfam" id="PF02469">
    <property type="entry name" value="Fasciclin"/>
    <property type="match status" value="1"/>
</dbReference>
<evidence type="ECO:0000313" key="5">
    <source>
        <dbReference type="Proteomes" id="UP000578449"/>
    </source>
</evidence>
<reference evidence="4 5" key="1">
    <citation type="submission" date="2020-08" db="EMBL/GenBank/DDBJ databases">
        <title>Genomic Encyclopedia of Type Strains, Phase IV (KMG-IV): sequencing the most valuable type-strain genomes for metagenomic binning, comparative biology and taxonomic classification.</title>
        <authorList>
            <person name="Goeker M."/>
        </authorList>
    </citation>
    <scope>NUCLEOTIDE SEQUENCE [LARGE SCALE GENOMIC DNA]</scope>
    <source>
        <strain evidence="4 5">DSM 45615</strain>
    </source>
</reference>
<dbReference type="PANTHER" id="PTHR10900">
    <property type="entry name" value="PERIOSTIN-RELATED"/>
    <property type="match status" value="1"/>
</dbReference>
<comment type="caution">
    <text evidence="4">The sequence shown here is derived from an EMBL/GenBank/DDBJ whole genome shotgun (WGS) entry which is preliminary data.</text>
</comment>
<keyword evidence="5" id="KW-1185">Reference proteome</keyword>
<dbReference type="Gene3D" id="2.30.180.10">
    <property type="entry name" value="FAS1 domain"/>
    <property type="match status" value="1"/>
</dbReference>
<accession>A0A840NVT3</accession>
<dbReference type="EMBL" id="JACHGN010000002">
    <property type="protein sequence ID" value="MBB5131332.1"/>
    <property type="molecule type" value="Genomic_DNA"/>
</dbReference>